<evidence type="ECO:0000256" key="6">
    <source>
        <dbReference type="ARBA" id="ARBA00022737"/>
    </source>
</evidence>
<evidence type="ECO:0000256" key="12">
    <source>
        <dbReference type="RuleBase" id="RU369091"/>
    </source>
</evidence>
<dbReference type="AlphaFoldDB" id="A0A6I9YI77"/>
<dbReference type="Pfam" id="PF25511">
    <property type="entry name" value="Ig_CNNM4_N"/>
    <property type="match status" value="1"/>
</dbReference>
<keyword evidence="9" id="KW-0129">CBS domain</keyword>
<evidence type="ECO:0000256" key="10">
    <source>
        <dbReference type="ARBA" id="ARBA00023136"/>
    </source>
</evidence>
<comment type="subcellular location">
    <subcellularLocation>
        <location evidence="1 12">Cell membrane</location>
        <topology evidence="1 12">Multi-pass membrane protein</topology>
    </subcellularLocation>
</comment>
<dbReference type="SUPFAM" id="SSF54631">
    <property type="entry name" value="CBS-domain pair"/>
    <property type="match status" value="1"/>
</dbReference>
<dbReference type="Proteomes" id="UP000504617">
    <property type="component" value="Unplaced"/>
</dbReference>
<keyword evidence="10 11" id="KW-0472">Membrane</keyword>
<evidence type="ECO:0000256" key="5">
    <source>
        <dbReference type="ARBA" id="ARBA00022692"/>
    </source>
</evidence>
<keyword evidence="5 11" id="KW-0812">Transmembrane</keyword>
<dbReference type="GO" id="GO:0015095">
    <property type="term" value="F:magnesium ion transmembrane transporter activity"/>
    <property type="evidence" value="ECO:0007669"/>
    <property type="project" value="TreeGrafter"/>
</dbReference>
<keyword evidence="6" id="KW-0677">Repeat</keyword>
<evidence type="ECO:0000256" key="13">
    <source>
        <dbReference type="SAM" id="MobiDB-lite"/>
    </source>
</evidence>
<organism evidence="16 17">
    <name type="scientific">Thamnophis sirtalis</name>
    <dbReference type="NCBI Taxonomy" id="35019"/>
    <lineage>
        <taxon>Eukaryota</taxon>
        <taxon>Metazoa</taxon>
        <taxon>Chordata</taxon>
        <taxon>Craniata</taxon>
        <taxon>Vertebrata</taxon>
        <taxon>Euteleostomi</taxon>
        <taxon>Lepidosauria</taxon>
        <taxon>Squamata</taxon>
        <taxon>Bifurcata</taxon>
        <taxon>Unidentata</taxon>
        <taxon>Episquamata</taxon>
        <taxon>Toxicofera</taxon>
        <taxon>Serpentes</taxon>
        <taxon>Colubroidea</taxon>
        <taxon>Colubridae</taxon>
        <taxon>Natricinae</taxon>
        <taxon>Thamnophis</taxon>
    </lineage>
</organism>
<dbReference type="GeneID" id="106550653"/>
<feature type="signal peptide" evidence="14">
    <location>
        <begin position="1"/>
        <end position="47"/>
    </location>
</feature>
<dbReference type="PANTHER" id="PTHR12064:SF22">
    <property type="entry name" value="METAL TRANSPORTER CNNM2"/>
    <property type="match status" value="1"/>
</dbReference>
<dbReference type="FunFam" id="3.10.580.10:FF:000001">
    <property type="entry name" value="Putative metal transporter CNNM3 isoform 2"/>
    <property type="match status" value="1"/>
</dbReference>
<feature type="transmembrane region" description="Helical" evidence="12">
    <location>
        <begin position="261"/>
        <end position="285"/>
    </location>
</feature>
<evidence type="ECO:0000259" key="15">
    <source>
        <dbReference type="PROSITE" id="PS51846"/>
    </source>
</evidence>
<feature type="transmembrane region" description="Helical" evidence="12">
    <location>
        <begin position="319"/>
        <end position="340"/>
    </location>
</feature>
<evidence type="ECO:0000313" key="16">
    <source>
        <dbReference type="Proteomes" id="UP000504617"/>
    </source>
</evidence>
<gene>
    <name evidence="17" type="primary">CNNM2</name>
</gene>
<keyword evidence="16" id="KW-1185">Reference proteome</keyword>
<dbReference type="RefSeq" id="XP_013924068.1">
    <property type="nucleotide sequence ID" value="XM_014068593.1"/>
</dbReference>
<comment type="similarity">
    <text evidence="2 12">Belongs to the ACDP family.</text>
</comment>
<feature type="region of interest" description="Disordered" evidence="13">
    <location>
        <begin position="129"/>
        <end position="155"/>
    </location>
</feature>
<dbReference type="GO" id="GO:0010960">
    <property type="term" value="P:magnesium ion homeostasis"/>
    <property type="evidence" value="ECO:0007669"/>
    <property type="project" value="InterPro"/>
</dbReference>
<evidence type="ECO:0000256" key="8">
    <source>
        <dbReference type="ARBA" id="ARBA00023065"/>
    </source>
</evidence>
<dbReference type="CDD" id="cd04590">
    <property type="entry name" value="CBS_pair_CorC_HlyC_assoc"/>
    <property type="match status" value="1"/>
</dbReference>
<keyword evidence="4" id="KW-1003">Cell membrane</keyword>
<dbReference type="InterPro" id="IPR045095">
    <property type="entry name" value="ACDP"/>
</dbReference>
<dbReference type="Pfam" id="PF01595">
    <property type="entry name" value="CNNM"/>
    <property type="match status" value="1"/>
</dbReference>
<reference evidence="17" key="1">
    <citation type="submission" date="2025-08" db="UniProtKB">
        <authorList>
            <consortium name="RefSeq"/>
        </authorList>
    </citation>
    <scope>IDENTIFICATION</scope>
    <source>
        <tissue evidence="17">Skeletal muscle</tissue>
    </source>
</reference>
<evidence type="ECO:0000256" key="9">
    <source>
        <dbReference type="ARBA" id="ARBA00023122"/>
    </source>
</evidence>
<feature type="chain" id="PRO_5026843992" description="Metal transporter" evidence="14">
    <location>
        <begin position="48"/>
        <end position="572"/>
    </location>
</feature>
<evidence type="ECO:0000313" key="17">
    <source>
        <dbReference type="RefSeq" id="XP_013924068.1"/>
    </source>
</evidence>
<evidence type="ECO:0000256" key="3">
    <source>
        <dbReference type="ARBA" id="ARBA00022448"/>
    </source>
</evidence>
<feature type="compositionally biased region" description="Basic and acidic residues" evidence="13">
    <location>
        <begin position="129"/>
        <end position="140"/>
    </location>
</feature>
<keyword evidence="8" id="KW-0406">Ion transport</keyword>
<dbReference type="OrthoDB" id="5353557at2759"/>
<evidence type="ECO:0000256" key="4">
    <source>
        <dbReference type="ARBA" id="ARBA00022475"/>
    </source>
</evidence>
<name>A0A6I9YI77_9SAUR</name>
<protein>
    <recommendedName>
        <fullName evidence="12">Metal transporter</fullName>
    </recommendedName>
</protein>
<keyword evidence="3" id="KW-0813">Transport</keyword>
<dbReference type="InterPro" id="IPR046342">
    <property type="entry name" value="CBS_dom_sf"/>
</dbReference>
<dbReference type="GO" id="GO:0005886">
    <property type="term" value="C:plasma membrane"/>
    <property type="evidence" value="ECO:0007669"/>
    <property type="project" value="UniProtKB-SubCell"/>
</dbReference>
<dbReference type="CTD" id="54805"/>
<proteinExistence type="inferred from homology"/>
<dbReference type="InterPro" id="IPR057492">
    <property type="entry name" value="Ig_CNNM1/2/4_N"/>
</dbReference>
<feature type="transmembrane region" description="Helical" evidence="12">
    <location>
        <begin position="377"/>
        <end position="397"/>
    </location>
</feature>
<comment type="function">
    <text evidence="12">Metal transporter.</text>
</comment>
<keyword evidence="7 11" id="KW-1133">Transmembrane helix</keyword>
<evidence type="ECO:0000256" key="2">
    <source>
        <dbReference type="ARBA" id="ARBA00010484"/>
    </source>
</evidence>
<feature type="transmembrane region" description="Helical" evidence="12">
    <location>
        <begin position="346"/>
        <end position="365"/>
    </location>
</feature>
<evidence type="ECO:0000256" key="1">
    <source>
        <dbReference type="ARBA" id="ARBA00004651"/>
    </source>
</evidence>
<accession>A0A6I9YI77</accession>
<sequence>MAAPLPAVAPRLMAGPAGGGERETRMLPRSPLLLPLLLGILLSRCLGEQPARAAAASSSSSSSSSLLPGASDSEETVIIGLRLEDTDDVSFMEKGVLRVSERTRVKLRVYGQNINNETWSRIAFTEHERWRDGEGRRPPAEQEDGPVPVGSLSSAPQRCGIRTSDIIILPHITLNRRTSGIIEIDIKPLRKTEKSKSYYLCTSVSSPAILGGAGSVAGSPGVGAGIIGPDGGPWTETTWIYHDGEDTKMIVGEEKKFLLPFWLQVIFISLLLCLSGMFSGLNLGLMALDPMELRIVQNCGTEKEKNYAKRIEPVRRQGNYLLCSLLLGNVLVNTTLTILLDDIAGSGLVAVVVSTIGIVIFGEIVPQAICSRHGLAVGANTIFLTKFFMMMTFPASYPVSKLLDCVLGQEIGTVYNREKLLEMLRVTDPYNDLVKEELNIIQGALELRTKTVEDVMTPLRDCFMITAEAVLDFNTMSEIMESGYTRIPVFEGDRSNIVDLLFVKDLAFVDPDDCTPLKTITRFYNHPLHFVFNDTKLDAMLEEFKKGGTRTEKANTKGSIAHCTFATVMWLA</sequence>
<dbReference type="PROSITE" id="PS51846">
    <property type="entry name" value="CNNM"/>
    <property type="match status" value="1"/>
</dbReference>
<keyword evidence="14" id="KW-0732">Signal</keyword>
<evidence type="ECO:0000256" key="11">
    <source>
        <dbReference type="PROSITE-ProRule" id="PRU01193"/>
    </source>
</evidence>
<dbReference type="Gene3D" id="3.10.580.10">
    <property type="entry name" value="CBS-domain"/>
    <property type="match status" value="1"/>
</dbReference>
<feature type="domain" description="CNNM transmembrane" evidence="15">
    <location>
        <begin position="257"/>
        <end position="437"/>
    </location>
</feature>
<evidence type="ECO:0000256" key="7">
    <source>
        <dbReference type="ARBA" id="ARBA00022989"/>
    </source>
</evidence>
<dbReference type="PANTHER" id="PTHR12064">
    <property type="entry name" value="METAL TRANSPORTER CNNM"/>
    <property type="match status" value="1"/>
</dbReference>
<evidence type="ECO:0000256" key="14">
    <source>
        <dbReference type="SAM" id="SignalP"/>
    </source>
</evidence>
<dbReference type="InterPro" id="IPR002550">
    <property type="entry name" value="CNNM"/>
</dbReference>
<dbReference type="InterPro" id="IPR044751">
    <property type="entry name" value="Ion_transp-like_CBS"/>
</dbReference>